<dbReference type="Gene3D" id="2.60.200.20">
    <property type="match status" value="1"/>
</dbReference>
<feature type="domain" description="EAL" evidence="2">
    <location>
        <begin position="625"/>
        <end position="879"/>
    </location>
</feature>
<dbReference type="NCBIfam" id="TIGR00254">
    <property type="entry name" value="GGDEF"/>
    <property type="match status" value="1"/>
</dbReference>
<reference evidence="4 5" key="1">
    <citation type="submission" date="2017-06" db="EMBL/GenBank/DDBJ databases">
        <title>Genome sequencing of cyanobaciteial culture collection at National Institute for Environmental Studies (NIES).</title>
        <authorList>
            <person name="Hirose Y."/>
            <person name="Shimura Y."/>
            <person name="Fujisawa T."/>
            <person name="Nakamura Y."/>
            <person name="Kawachi M."/>
        </authorList>
    </citation>
    <scope>NUCLEOTIDE SEQUENCE [LARGE SCALE GENOMIC DNA]</scope>
    <source>
        <strain evidence="4 5">NIES-37</strain>
    </source>
</reference>
<dbReference type="Pfam" id="PF00990">
    <property type="entry name" value="GGDEF"/>
    <property type="match status" value="1"/>
</dbReference>
<evidence type="ECO:0000259" key="1">
    <source>
        <dbReference type="PROSITE" id="PS50006"/>
    </source>
</evidence>
<dbReference type="PROSITE" id="PS50883">
    <property type="entry name" value="EAL"/>
    <property type="match status" value="1"/>
</dbReference>
<dbReference type="PANTHER" id="PTHR44757:SF2">
    <property type="entry name" value="BIOFILM ARCHITECTURE MAINTENANCE PROTEIN MBAA"/>
    <property type="match status" value="1"/>
</dbReference>
<protein>
    <submittedName>
        <fullName evidence="4">Diguanylate cyclase/phosphodiesterase with FHA and GAF sensor</fullName>
    </submittedName>
</protein>
<evidence type="ECO:0000259" key="2">
    <source>
        <dbReference type="PROSITE" id="PS50883"/>
    </source>
</evidence>
<dbReference type="CDD" id="cd01949">
    <property type="entry name" value="GGDEF"/>
    <property type="match status" value="1"/>
</dbReference>
<evidence type="ECO:0000313" key="5">
    <source>
        <dbReference type="Proteomes" id="UP000218785"/>
    </source>
</evidence>
<dbReference type="SMART" id="SM00240">
    <property type="entry name" value="FHA"/>
    <property type="match status" value="1"/>
</dbReference>
<dbReference type="SMART" id="SM00065">
    <property type="entry name" value="GAF"/>
    <property type="match status" value="1"/>
</dbReference>
<gene>
    <name evidence="4" type="ORF">NIES37_07580</name>
</gene>
<dbReference type="Pfam" id="PF00498">
    <property type="entry name" value="FHA"/>
    <property type="match status" value="1"/>
</dbReference>
<feature type="domain" description="GGDEF" evidence="3">
    <location>
        <begin position="483"/>
        <end position="616"/>
    </location>
</feature>
<dbReference type="Gene3D" id="3.20.20.450">
    <property type="entry name" value="EAL domain"/>
    <property type="match status" value="1"/>
</dbReference>
<dbReference type="AlphaFoldDB" id="A0A1Z4MTS1"/>
<proteinExistence type="predicted"/>
<dbReference type="PROSITE" id="PS50006">
    <property type="entry name" value="FHA_DOMAIN"/>
    <property type="match status" value="1"/>
</dbReference>
<feature type="domain" description="FHA" evidence="1">
    <location>
        <begin position="31"/>
        <end position="91"/>
    </location>
</feature>
<dbReference type="SUPFAM" id="SSF49879">
    <property type="entry name" value="SMAD/FHA domain"/>
    <property type="match status" value="1"/>
</dbReference>
<dbReference type="InterPro" id="IPR001633">
    <property type="entry name" value="EAL_dom"/>
</dbReference>
<dbReference type="InterPro" id="IPR029787">
    <property type="entry name" value="Nucleotide_cyclase"/>
</dbReference>
<accession>A0A1Z4MTS1</accession>
<dbReference type="Proteomes" id="UP000218785">
    <property type="component" value="Chromosome"/>
</dbReference>
<dbReference type="SUPFAM" id="SSF141868">
    <property type="entry name" value="EAL domain-like"/>
    <property type="match status" value="1"/>
</dbReference>
<dbReference type="KEGG" id="ttq:NIES37_07580"/>
<dbReference type="InterPro" id="IPR043128">
    <property type="entry name" value="Rev_trsase/Diguanyl_cyclase"/>
</dbReference>
<dbReference type="InterPro" id="IPR008984">
    <property type="entry name" value="SMAD_FHA_dom_sf"/>
</dbReference>
<dbReference type="RefSeq" id="WP_096573976.1">
    <property type="nucleotide sequence ID" value="NZ_CAWNJS010000001.1"/>
</dbReference>
<dbReference type="InterPro" id="IPR000253">
    <property type="entry name" value="FHA_dom"/>
</dbReference>
<evidence type="ECO:0000259" key="3">
    <source>
        <dbReference type="PROSITE" id="PS50887"/>
    </source>
</evidence>
<dbReference type="SUPFAM" id="SSF55073">
    <property type="entry name" value="Nucleotide cyclase"/>
    <property type="match status" value="1"/>
</dbReference>
<dbReference type="InterPro" id="IPR052155">
    <property type="entry name" value="Biofilm_reg_signaling"/>
</dbReference>
<dbReference type="SMART" id="SM00052">
    <property type="entry name" value="EAL"/>
    <property type="match status" value="1"/>
</dbReference>
<sequence>MPEHEREKIRHLLVVKDLQGQRTIPLQDATYSLGRDSRNAIVLRSRSVSRQHAILLRVTIPETDQYGFRIIDGDFKGKKSTNGVFVNGNKCFSHNLQNGDVIAFGNNQVHAKYYAISNISEKAFSESITVEDISSFLSEQANPVNPFETLISPDSTFEGASETVLARLASFPELIPNPIIEMDIEGNVIYLNPAASVKFPNLREFGEKHPVLSGLLNTIKNRDAKSENSFVREVEVGTEIFEQSIHYLPESDLIRTFIVRDITEQKQAAAELRQRDRLLQAVAESANYLLVEMNYQTGIEKTLTMMGEAAQVDRAYFFRNHIHPITGELAFSLKFEWTGSNIEPSLQNWQNISYQSSELARWYSTLSCGESIMGITEEFPIDEQKILARDSIQSIFLVPLRLEEKFWGYVGLADCSKERRWSRHEESTLLTMAASINAAWQRQQVEEKIRFQALHDLLTGLPNRLLFNELLDKALPNATRTHDSLAVMFLDLDRFKVINDTLGHTLGDTLLKSVAQRLRDCLRAGDTIARWGGDEFTILLPQVNHLDEVTQVSQRILQALENCFEIEGHELYVSASLGIALLNEDSPDAETLIQHADAALYYAKDAGRNNYQFYTTALSTKTPELLTLEKSLRFALEREEFMVYYQPRVNIITGQISGMEALLRWQHPEMGLVAPSVFIPLAEESGLIVPIGEWVLRTACKQNKAWQDAGFTPLTVAVNLSLKQFRQPNLVEILNNILKETGLEPKFLELEITESIAIEDLEFTRNVLDALQEMGVYLSIDDFGTGHSSLSRLQLLPLHHLKIDKSFIQELTRDDKVAHIIKAIVVLGQNLGLRLTAEGVEKAEELEFLKSINCEDVQGYLFYRPVAADKATEILIKEKNKHTDAQ</sequence>
<dbReference type="EMBL" id="AP018248">
    <property type="protein sequence ID" value="BAY96821.1"/>
    <property type="molecule type" value="Genomic_DNA"/>
</dbReference>
<dbReference type="Gene3D" id="3.30.450.40">
    <property type="match status" value="1"/>
</dbReference>
<dbReference type="Pfam" id="PF00563">
    <property type="entry name" value="EAL"/>
    <property type="match status" value="1"/>
</dbReference>
<dbReference type="InterPro" id="IPR000160">
    <property type="entry name" value="GGDEF_dom"/>
</dbReference>
<dbReference type="Pfam" id="PF01590">
    <property type="entry name" value="GAF"/>
    <property type="match status" value="1"/>
</dbReference>
<organism evidence="4 5">
    <name type="scientific">Tolypothrix tenuis PCC 7101</name>
    <dbReference type="NCBI Taxonomy" id="231146"/>
    <lineage>
        <taxon>Bacteria</taxon>
        <taxon>Bacillati</taxon>
        <taxon>Cyanobacteriota</taxon>
        <taxon>Cyanophyceae</taxon>
        <taxon>Nostocales</taxon>
        <taxon>Tolypothrichaceae</taxon>
        <taxon>Tolypothrix</taxon>
    </lineage>
</organism>
<evidence type="ECO:0000313" key="4">
    <source>
        <dbReference type="EMBL" id="BAY96821.1"/>
    </source>
</evidence>
<dbReference type="FunFam" id="3.20.20.450:FF:000001">
    <property type="entry name" value="Cyclic di-GMP phosphodiesterase yahA"/>
    <property type="match status" value="1"/>
</dbReference>
<name>A0A1Z4MTS1_9CYAN</name>
<dbReference type="PANTHER" id="PTHR44757">
    <property type="entry name" value="DIGUANYLATE CYCLASE DGCP"/>
    <property type="match status" value="1"/>
</dbReference>
<dbReference type="InterPro" id="IPR003018">
    <property type="entry name" value="GAF"/>
</dbReference>
<dbReference type="SMART" id="SM00267">
    <property type="entry name" value="GGDEF"/>
    <property type="match status" value="1"/>
</dbReference>
<dbReference type="PROSITE" id="PS50887">
    <property type="entry name" value="GGDEF"/>
    <property type="match status" value="1"/>
</dbReference>
<dbReference type="FunFam" id="3.30.70.270:FF:000001">
    <property type="entry name" value="Diguanylate cyclase domain protein"/>
    <property type="match status" value="1"/>
</dbReference>
<dbReference type="InterPro" id="IPR029016">
    <property type="entry name" value="GAF-like_dom_sf"/>
</dbReference>
<dbReference type="InterPro" id="IPR035919">
    <property type="entry name" value="EAL_sf"/>
</dbReference>
<dbReference type="Gene3D" id="3.30.70.270">
    <property type="match status" value="1"/>
</dbReference>
<dbReference type="SUPFAM" id="SSF55781">
    <property type="entry name" value="GAF domain-like"/>
    <property type="match status" value="1"/>
</dbReference>
<keyword evidence="5" id="KW-1185">Reference proteome</keyword>
<dbReference type="CDD" id="cd01948">
    <property type="entry name" value="EAL"/>
    <property type="match status" value="1"/>
</dbReference>